<dbReference type="GO" id="GO:0046677">
    <property type="term" value="P:response to antibiotic"/>
    <property type="evidence" value="ECO:0007669"/>
    <property type="project" value="UniProtKB-KW"/>
</dbReference>
<protein>
    <submittedName>
        <fullName evidence="6">ABC transporter-like</fullName>
        <ecNumber evidence="6">3.6.1.3</ecNumber>
    </submittedName>
</protein>
<dbReference type="PANTHER" id="PTHR42711">
    <property type="entry name" value="ABC TRANSPORTER ATP-BINDING PROTEIN"/>
    <property type="match status" value="1"/>
</dbReference>
<keyword evidence="3" id="KW-0547">Nucleotide-binding</keyword>
<evidence type="ECO:0000313" key="7">
    <source>
        <dbReference type="Proteomes" id="UP000263928"/>
    </source>
</evidence>
<keyword evidence="2" id="KW-0813">Transport</keyword>
<dbReference type="GO" id="GO:0005886">
    <property type="term" value="C:plasma membrane"/>
    <property type="evidence" value="ECO:0007669"/>
    <property type="project" value="UniProtKB-SubCell"/>
</dbReference>
<dbReference type="AlphaFoldDB" id="A0A383S685"/>
<dbReference type="SUPFAM" id="SSF52540">
    <property type="entry name" value="P-loop containing nucleoside triphosphate hydrolases"/>
    <property type="match status" value="1"/>
</dbReference>
<keyword evidence="5" id="KW-0046">Antibiotic resistance</keyword>
<accession>A0A383S685</accession>
<dbReference type="Proteomes" id="UP000263928">
    <property type="component" value="Unassembled WGS sequence"/>
</dbReference>
<dbReference type="PANTHER" id="PTHR42711:SF19">
    <property type="entry name" value="DOXORUBICIN RESISTANCE ATP-BINDING PROTEIN DRRA"/>
    <property type="match status" value="1"/>
</dbReference>
<reference evidence="7" key="1">
    <citation type="submission" date="2018-08" db="EMBL/GenBank/DDBJ databases">
        <authorList>
            <person name="Hornung B."/>
        </authorList>
    </citation>
    <scope>NUCLEOTIDE SEQUENCE [LARGE SCALE GENOMIC DNA]</scope>
</reference>
<evidence type="ECO:0000256" key="5">
    <source>
        <dbReference type="ARBA" id="ARBA00023251"/>
    </source>
</evidence>
<comment type="subcellular location">
    <subcellularLocation>
        <location evidence="1">Cell membrane</location>
        <topology evidence="1">Peripheral membrane protein</topology>
    </subcellularLocation>
</comment>
<dbReference type="GO" id="GO:0005524">
    <property type="term" value="F:ATP binding"/>
    <property type="evidence" value="ECO:0007669"/>
    <property type="project" value="UniProtKB-KW"/>
</dbReference>
<gene>
    <name evidence="6" type="ORF">PROPAUS_1262</name>
</gene>
<proteinExistence type="predicted"/>
<organism evidence="6 7">
    <name type="scientific">Propionibacterium australiense</name>
    <dbReference type="NCBI Taxonomy" id="119981"/>
    <lineage>
        <taxon>Bacteria</taxon>
        <taxon>Bacillati</taxon>
        <taxon>Actinomycetota</taxon>
        <taxon>Actinomycetes</taxon>
        <taxon>Propionibacteriales</taxon>
        <taxon>Propionibacteriaceae</taxon>
        <taxon>Propionibacterium</taxon>
    </lineage>
</organism>
<keyword evidence="6" id="KW-0378">Hydrolase</keyword>
<dbReference type="PROSITE" id="PS50893">
    <property type="entry name" value="ABC_TRANSPORTER_2"/>
    <property type="match status" value="1"/>
</dbReference>
<dbReference type="SMART" id="SM00382">
    <property type="entry name" value="AAA"/>
    <property type="match status" value="1"/>
</dbReference>
<evidence type="ECO:0000256" key="4">
    <source>
        <dbReference type="ARBA" id="ARBA00022840"/>
    </source>
</evidence>
<evidence type="ECO:0000256" key="1">
    <source>
        <dbReference type="ARBA" id="ARBA00004202"/>
    </source>
</evidence>
<dbReference type="CDD" id="cd03230">
    <property type="entry name" value="ABC_DR_subfamily_A"/>
    <property type="match status" value="1"/>
</dbReference>
<dbReference type="Gene3D" id="3.40.50.300">
    <property type="entry name" value="P-loop containing nucleotide triphosphate hydrolases"/>
    <property type="match status" value="1"/>
</dbReference>
<dbReference type="InterPro" id="IPR003593">
    <property type="entry name" value="AAA+_ATPase"/>
</dbReference>
<name>A0A383S685_9ACTN</name>
<dbReference type="GO" id="GO:0016887">
    <property type="term" value="F:ATP hydrolysis activity"/>
    <property type="evidence" value="ECO:0007669"/>
    <property type="project" value="InterPro"/>
</dbReference>
<sequence length="258" mass="27014">MNPRAALSIRGLVKFFGAKCAVAGIDLDVPAGSLFGLVGPNGAGKTTALSMATGLLRPDQGQVLVAGHDVWADPAAAKALMGVLPDGLRTFDRLSGRELLEFVARMNRLDRATAGQRAEQLLVTLGLAGDGDKMVCDYSAGMTKKIGLACALIHNPRLLVLDEPFESVDPVSGETIRQILHRYTAGGGTVVMSSHVMELVETLCDAVAVMAAGRILAAGPTDEVRAGMPLQQRFLQLVGVHQTSGGELSWLDTSPGSN</sequence>
<dbReference type="InterPro" id="IPR003439">
    <property type="entry name" value="ABC_transporter-like_ATP-bd"/>
</dbReference>
<keyword evidence="7" id="KW-1185">Reference proteome</keyword>
<dbReference type="InterPro" id="IPR050763">
    <property type="entry name" value="ABC_transporter_ATP-binding"/>
</dbReference>
<dbReference type="Pfam" id="PF00005">
    <property type="entry name" value="ABC_tran"/>
    <property type="match status" value="1"/>
</dbReference>
<evidence type="ECO:0000256" key="3">
    <source>
        <dbReference type="ARBA" id="ARBA00022741"/>
    </source>
</evidence>
<evidence type="ECO:0000256" key="2">
    <source>
        <dbReference type="ARBA" id="ARBA00022448"/>
    </source>
</evidence>
<dbReference type="EMBL" id="UNQJ01000007">
    <property type="protein sequence ID" value="SYZ33343.1"/>
    <property type="molecule type" value="Genomic_DNA"/>
</dbReference>
<keyword evidence="4" id="KW-0067">ATP-binding</keyword>
<evidence type="ECO:0000313" key="6">
    <source>
        <dbReference type="EMBL" id="SYZ33343.1"/>
    </source>
</evidence>
<dbReference type="RefSeq" id="WP_374955787.1">
    <property type="nucleotide sequence ID" value="NZ_LR134442.1"/>
</dbReference>
<dbReference type="EC" id="3.6.1.3" evidence="6"/>
<dbReference type="InterPro" id="IPR027417">
    <property type="entry name" value="P-loop_NTPase"/>
</dbReference>